<sequence>MIRGEYYIKPIESGYSRPHLIRCEDGQTYVVKLSSNPQGIMVLVNELISYRLALLLDLPVPQGAVILLDEEIITRNPELQRGYAQAGPHFGSLYIENAVNVTPDSDFSKADNIDKAADIILFDYWVNNNDRHIFNEANTNLLISNSLIPHLWMIDQANILKGPYWNERSISAHQPYISTYWGELYQKFVPSLDSKSPFEAALQKFESLSYAALKQVVSGVPGEWRFLDSQGRAVVSYLDSRLALLRKAIEAVRIHFPVWSKDYNEKKV</sequence>
<dbReference type="Pfam" id="PF20613">
    <property type="entry name" value="HipA_2"/>
    <property type="match status" value="1"/>
</dbReference>
<proteinExistence type="predicted"/>
<evidence type="ECO:0000259" key="1">
    <source>
        <dbReference type="Pfam" id="PF20613"/>
    </source>
</evidence>
<dbReference type="STRING" id="1174501.SAMN05216192_12023"/>
<accession>A0A1G8V2T0</accession>
<dbReference type="AlphaFoldDB" id="A0A1G8V2T0"/>
<evidence type="ECO:0000313" key="2">
    <source>
        <dbReference type="EMBL" id="SDJ60167.1"/>
    </source>
</evidence>
<organism evidence="2 3">
    <name type="scientific">Paenibacillus typhae</name>
    <dbReference type="NCBI Taxonomy" id="1174501"/>
    <lineage>
        <taxon>Bacteria</taxon>
        <taxon>Bacillati</taxon>
        <taxon>Bacillota</taxon>
        <taxon>Bacilli</taxon>
        <taxon>Bacillales</taxon>
        <taxon>Paenibacillaceae</taxon>
        <taxon>Paenibacillus</taxon>
    </lineage>
</organism>
<dbReference type="Proteomes" id="UP000199050">
    <property type="component" value="Unassembled WGS sequence"/>
</dbReference>
<gene>
    <name evidence="2" type="ORF">SAMN05216192_12023</name>
</gene>
<feature type="domain" description="HipA-like kinase" evidence="1">
    <location>
        <begin position="8"/>
        <end position="230"/>
    </location>
</feature>
<evidence type="ECO:0000313" key="3">
    <source>
        <dbReference type="Proteomes" id="UP000199050"/>
    </source>
</evidence>
<keyword evidence="3" id="KW-1185">Reference proteome</keyword>
<reference evidence="3" key="1">
    <citation type="submission" date="2016-10" db="EMBL/GenBank/DDBJ databases">
        <authorList>
            <person name="Varghese N."/>
            <person name="Submissions S."/>
        </authorList>
    </citation>
    <scope>NUCLEOTIDE SEQUENCE [LARGE SCALE GENOMIC DNA]</scope>
    <source>
        <strain evidence="3">CGMCC 1.11012</strain>
    </source>
</reference>
<protein>
    <recommendedName>
        <fullName evidence="1">HipA-like kinase domain-containing protein</fullName>
    </recommendedName>
</protein>
<dbReference type="InterPro" id="IPR046748">
    <property type="entry name" value="HipA_2"/>
</dbReference>
<dbReference type="RefSeq" id="WP_090715872.1">
    <property type="nucleotide sequence ID" value="NZ_CBCSKY010000020.1"/>
</dbReference>
<dbReference type="EMBL" id="FNDX01000020">
    <property type="protein sequence ID" value="SDJ60167.1"/>
    <property type="molecule type" value="Genomic_DNA"/>
</dbReference>
<dbReference type="OrthoDB" id="2939938at2"/>
<name>A0A1G8V2T0_9BACL</name>